<evidence type="ECO:0000313" key="14">
    <source>
        <dbReference type="EMBL" id="MBD7914113.1"/>
    </source>
</evidence>
<proteinExistence type="predicted"/>
<keyword evidence="15" id="KW-1185">Reference proteome</keyword>
<feature type="domain" description="PASTA" evidence="13">
    <location>
        <begin position="503"/>
        <end position="569"/>
    </location>
</feature>
<dbReference type="RefSeq" id="WP_191748420.1">
    <property type="nucleotide sequence ID" value="NZ_JACSQZ010000007.1"/>
</dbReference>
<dbReference type="CDD" id="cd14014">
    <property type="entry name" value="STKc_PknB_like"/>
    <property type="match status" value="1"/>
</dbReference>
<dbReference type="Gene3D" id="3.30.200.20">
    <property type="entry name" value="Phosphorylase Kinase, domain 1"/>
    <property type="match status" value="1"/>
</dbReference>
<dbReference type="EMBL" id="JACSQZ010000007">
    <property type="protein sequence ID" value="MBD7914113.1"/>
    <property type="molecule type" value="Genomic_DNA"/>
</dbReference>
<dbReference type="InterPro" id="IPR005543">
    <property type="entry name" value="PASTA_dom"/>
</dbReference>
<feature type="transmembrane region" description="Helical" evidence="11">
    <location>
        <begin position="342"/>
        <end position="363"/>
    </location>
</feature>
<comment type="catalytic activity">
    <reaction evidence="7">
        <text>L-threonyl-[protein] + ATP = O-phospho-L-threonyl-[protein] + ADP + H(+)</text>
        <dbReference type="Rhea" id="RHEA:46608"/>
        <dbReference type="Rhea" id="RHEA-COMP:11060"/>
        <dbReference type="Rhea" id="RHEA-COMP:11605"/>
        <dbReference type="ChEBI" id="CHEBI:15378"/>
        <dbReference type="ChEBI" id="CHEBI:30013"/>
        <dbReference type="ChEBI" id="CHEBI:30616"/>
        <dbReference type="ChEBI" id="CHEBI:61977"/>
        <dbReference type="ChEBI" id="CHEBI:456216"/>
        <dbReference type="EC" id="2.7.11.1"/>
    </reaction>
</comment>
<keyword evidence="11" id="KW-0812">Transmembrane</keyword>
<dbReference type="SUPFAM" id="SSF56112">
    <property type="entry name" value="Protein kinase-like (PK-like)"/>
    <property type="match status" value="1"/>
</dbReference>
<evidence type="ECO:0000313" key="15">
    <source>
        <dbReference type="Proteomes" id="UP000640335"/>
    </source>
</evidence>
<evidence type="ECO:0000256" key="1">
    <source>
        <dbReference type="ARBA" id="ARBA00012513"/>
    </source>
</evidence>
<gene>
    <name evidence="14" type="primary">pknB</name>
    <name evidence="14" type="ORF">H9660_03045</name>
</gene>
<keyword evidence="3" id="KW-0808">Transferase</keyword>
<dbReference type="Gene3D" id="3.30.10.20">
    <property type="match status" value="3"/>
</dbReference>
<evidence type="ECO:0000259" key="13">
    <source>
        <dbReference type="PROSITE" id="PS51178"/>
    </source>
</evidence>
<dbReference type="PROSITE" id="PS51178">
    <property type="entry name" value="PASTA"/>
    <property type="match status" value="3"/>
</dbReference>
<evidence type="ECO:0000259" key="12">
    <source>
        <dbReference type="PROSITE" id="PS50011"/>
    </source>
</evidence>
<dbReference type="Proteomes" id="UP000640335">
    <property type="component" value="Unassembled WGS sequence"/>
</dbReference>
<dbReference type="GO" id="GO:0016301">
    <property type="term" value="F:kinase activity"/>
    <property type="evidence" value="ECO:0007669"/>
    <property type="project" value="UniProtKB-KW"/>
</dbReference>
<feature type="binding site" evidence="9">
    <location>
        <position position="39"/>
    </location>
    <ligand>
        <name>ATP</name>
        <dbReference type="ChEBI" id="CHEBI:30616"/>
    </ligand>
</feature>
<name>A0ABR8Q116_9CLOT</name>
<feature type="domain" description="PASTA" evidence="13">
    <location>
        <begin position="367"/>
        <end position="434"/>
    </location>
</feature>
<dbReference type="PROSITE" id="PS00107">
    <property type="entry name" value="PROTEIN_KINASE_ATP"/>
    <property type="match status" value="1"/>
</dbReference>
<keyword evidence="2" id="KW-0723">Serine/threonine-protein kinase</keyword>
<dbReference type="SMART" id="SM00740">
    <property type="entry name" value="PASTA"/>
    <property type="match status" value="3"/>
</dbReference>
<dbReference type="Pfam" id="PF03793">
    <property type="entry name" value="PASTA"/>
    <property type="match status" value="3"/>
</dbReference>
<dbReference type="Pfam" id="PF00069">
    <property type="entry name" value="Pkinase"/>
    <property type="match status" value="1"/>
</dbReference>
<keyword evidence="11" id="KW-1133">Transmembrane helix</keyword>
<dbReference type="EC" id="2.7.11.1" evidence="1"/>
<feature type="compositionally biased region" description="Acidic residues" evidence="10">
    <location>
        <begin position="308"/>
        <end position="327"/>
    </location>
</feature>
<comment type="catalytic activity">
    <reaction evidence="8">
        <text>L-seryl-[protein] + ATP = O-phospho-L-seryl-[protein] + ADP + H(+)</text>
        <dbReference type="Rhea" id="RHEA:17989"/>
        <dbReference type="Rhea" id="RHEA-COMP:9863"/>
        <dbReference type="Rhea" id="RHEA-COMP:11604"/>
        <dbReference type="ChEBI" id="CHEBI:15378"/>
        <dbReference type="ChEBI" id="CHEBI:29999"/>
        <dbReference type="ChEBI" id="CHEBI:30616"/>
        <dbReference type="ChEBI" id="CHEBI:83421"/>
        <dbReference type="ChEBI" id="CHEBI:456216"/>
        <dbReference type="EC" id="2.7.11.1"/>
    </reaction>
</comment>
<dbReference type="PANTHER" id="PTHR43289">
    <property type="entry name" value="MITOGEN-ACTIVATED PROTEIN KINASE KINASE KINASE 20-RELATED"/>
    <property type="match status" value="1"/>
</dbReference>
<evidence type="ECO:0000256" key="6">
    <source>
        <dbReference type="ARBA" id="ARBA00022840"/>
    </source>
</evidence>
<feature type="domain" description="Protein kinase" evidence="12">
    <location>
        <begin position="10"/>
        <end position="275"/>
    </location>
</feature>
<dbReference type="SUPFAM" id="SSF54184">
    <property type="entry name" value="Penicillin-binding protein 2x (pbp-2x), c-terminal domain"/>
    <property type="match status" value="1"/>
</dbReference>
<organism evidence="14 15">
    <name type="scientific">Clostridium gallinarum</name>
    <dbReference type="NCBI Taxonomy" id="2762246"/>
    <lineage>
        <taxon>Bacteria</taxon>
        <taxon>Bacillati</taxon>
        <taxon>Bacillota</taxon>
        <taxon>Clostridia</taxon>
        <taxon>Eubacteriales</taxon>
        <taxon>Clostridiaceae</taxon>
        <taxon>Clostridium</taxon>
    </lineage>
</organism>
<dbReference type="NCBIfam" id="NF033483">
    <property type="entry name" value="PknB_PASTA_kin"/>
    <property type="match status" value="1"/>
</dbReference>
<protein>
    <recommendedName>
        <fullName evidence="1">non-specific serine/threonine protein kinase</fullName>
        <ecNumber evidence="1">2.7.11.1</ecNumber>
    </recommendedName>
</protein>
<keyword evidence="6 9" id="KW-0067">ATP-binding</keyword>
<evidence type="ECO:0000256" key="2">
    <source>
        <dbReference type="ARBA" id="ARBA00022527"/>
    </source>
</evidence>
<comment type="caution">
    <text evidence="14">The sequence shown here is derived from an EMBL/GenBank/DDBJ whole genome shotgun (WGS) entry which is preliminary data.</text>
</comment>
<feature type="domain" description="PASTA" evidence="13">
    <location>
        <begin position="435"/>
        <end position="502"/>
    </location>
</feature>
<dbReference type="PANTHER" id="PTHR43289:SF34">
    <property type="entry name" value="SERINE_THREONINE-PROTEIN KINASE YBDM-RELATED"/>
    <property type="match status" value="1"/>
</dbReference>
<keyword evidence="11" id="KW-0472">Membrane</keyword>
<evidence type="ECO:0000256" key="3">
    <source>
        <dbReference type="ARBA" id="ARBA00022679"/>
    </source>
</evidence>
<dbReference type="SMART" id="SM00220">
    <property type="entry name" value="S_TKc"/>
    <property type="match status" value="1"/>
</dbReference>
<evidence type="ECO:0000256" key="7">
    <source>
        <dbReference type="ARBA" id="ARBA00047899"/>
    </source>
</evidence>
<evidence type="ECO:0000256" key="8">
    <source>
        <dbReference type="ARBA" id="ARBA00048679"/>
    </source>
</evidence>
<keyword evidence="4 9" id="KW-0547">Nucleotide-binding</keyword>
<dbReference type="InterPro" id="IPR000719">
    <property type="entry name" value="Prot_kinase_dom"/>
</dbReference>
<evidence type="ECO:0000256" key="4">
    <source>
        <dbReference type="ARBA" id="ARBA00022741"/>
    </source>
</evidence>
<feature type="region of interest" description="Disordered" evidence="10">
    <location>
        <begin position="629"/>
        <end position="665"/>
    </location>
</feature>
<dbReference type="InterPro" id="IPR008271">
    <property type="entry name" value="Ser/Thr_kinase_AS"/>
</dbReference>
<evidence type="ECO:0000256" key="5">
    <source>
        <dbReference type="ARBA" id="ARBA00022777"/>
    </source>
</evidence>
<dbReference type="Gene3D" id="1.10.510.10">
    <property type="entry name" value="Transferase(Phosphotransferase) domain 1"/>
    <property type="match status" value="1"/>
</dbReference>
<dbReference type="PROSITE" id="PS00108">
    <property type="entry name" value="PROTEIN_KINASE_ST"/>
    <property type="match status" value="1"/>
</dbReference>
<sequence length="665" mass="73292">MNGIILGGRYELLEKIGEGGMSEVYKAKCNKLNRFVAVKILKKQFADNEEIAQKFKREATAIANLSDTNIVNILDVGTQEDIDYIVMEYVSGKTLKELINYSGKLSYTTAIKIALQIAKALDCAHRNNIIHRDIKPQNILVTEAGEVKVTDFGIAKSTDSQTITNTTSIIGSAHYLSPEQAKGTYIDFRSDIYSFGIVLYEMVTGRLPFEGDSPVTVALKHLQEEPVPPKNINSAIPDSLNKLILKAIKKEPIKRYQNAKEIIQDLQKIQENPDIIIGDNINNNDNTIIMAPINTIKSSNISKAEDDYYDDEDFDDEYDEDFDDDYEDKPKKKNNKKTLKKILISIGVILIILILGSVGFFLAGGTGNSKEIEVPNIVGSKFDDAKKQFEALGLKLEIKTTEKSDKPENTILETDPKAGMKVKKGTVINVIVSAGEEQIDMPDVRNYEKTTIEQTLKSKGLNNYIITEEYNDTIEVGYFIRQNPAAGTKISKNTEINIVISKGPETKFIDVANVIDKTLADAKEALKGFEVKVIEEVTHDESKDGIVLSQDNQGKKLQEGATVTITVGKYEVPLVDIRNEVGLAENQTLIVAKSRAEGAGFKVEVNGPNQDDAIVTGFTEKVEKGGTITINTKKVESENPQNNNGNSAGNNSGHNGSENNNGNNN</sequence>
<dbReference type="InterPro" id="IPR017441">
    <property type="entry name" value="Protein_kinase_ATP_BS"/>
</dbReference>
<evidence type="ECO:0000256" key="9">
    <source>
        <dbReference type="PROSITE-ProRule" id="PRU10141"/>
    </source>
</evidence>
<accession>A0ABR8Q116</accession>
<dbReference type="InterPro" id="IPR011009">
    <property type="entry name" value="Kinase-like_dom_sf"/>
</dbReference>
<reference evidence="14 15" key="1">
    <citation type="submission" date="2020-08" db="EMBL/GenBank/DDBJ databases">
        <title>A Genomic Blueprint of the Chicken Gut Microbiome.</title>
        <authorList>
            <person name="Gilroy R."/>
            <person name="Ravi A."/>
            <person name="Getino M."/>
            <person name="Pursley I."/>
            <person name="Horton D.L."/>
            <person name="Alikhan N.-F."/>
            <person name="Baker D."/>
            <person name="Gharbi K."/>
            <person name="Hall N."/>
            <person name="Watson M."/>
            <person name="Adriaenssens E.M."/>
            <person name="Foster-Nyarko E."/>
            <person name="Jarju S."/>
            <person name="Secka A."/>
            <person name="Antonio M."/>
            <person name="Oren A."/>
            <person name="Chaudhuri R."/>
            <person name="La Ragione R.M."/>
            <person name="Hildebrand F."/>
            <person name="Pallen M.J."/>
        </authorList>
    </citation>
    <scope>NUCLEOTIDE SEQUENCE [LARGE SCALE GENOMIC DNA]</scope>
    <source>
        <strain evidence="14 15">Sa3CUN1</strain>
    </source>
</reference>
<evidence type="ECO:0000256" key="10">
    <source>
        <dbReference type="SAM" id="MobiDB-lite"/>
    </source>
</evidence>
<feature type="region of interest" description="Disordered" evidence="10">
    <location>
        <begin position="308"/>
        <end position="332"/>
    </location>
</feature>
<feature type="compositionally biased region" description="Low complexity" evidence="10">
    <location>
        <begin position="638"/>
        <end position="665"/>
    </location>
</feature>
<dbReference type="CDD" id="cd06577">
    <property type="entry name" value="PASTA_pknB"/>
    <property type="match status" value="3"/>
</dbReference>
<keyword evidence="5 14" id="KW-0418">Kinase</keyword>
<dbReference type="PROSITE" id="PS50011">
    <property type="entry name" value="PROTEIN_KINASE_DOM"/>
    <property type="match status" value="1"/>
</dbReference>
<evidence type="ECO:0000256" key="11">
    <source>
        <dbReference type="SAM" id="Phobius"/>
    </source>
</evidence>